<feature type="compositionally biased region" description="Basic and acidic residues" evidence="3">
    <location>
        <begin position="1"/>
        <end position="11"/>
    </location>
</feature>
<feature type="domain" description="YEATS" evidence="4">
    <location>
        <begin position="211"/>
        <end position="388"/>
    </location>
</feature>
<proteinExistence type="predicted"/>
<name>A0A7E5WMS7_TRINI</name>
<dbReference type="GO" id="GO:0006355">
    <property type="term" value="P:regulation of DNA-templated transcription"/>
    <property type="evidence" value="ECO:0007669"/>
    <property type="project" value="InterPro"/>
</dbReference>
<feature type="compositionally biased region" description="Basic and acidic residues" evidence="3">
    <location>
        <begin position="168"/>
        <end position="178"/>
    </location>
</feature>
<reference evidence="6" key="1">
    <citation type="submission" date="2025-08" db="UniProtKB">
        <authorList>
            <consortium name="RefSeq"/>
        </authorList>
    </citation>
    <scope>IDENTIFICATION</scope>
</reference>
<dbReference type="GO" id="GO:0005634">
    <property type="term" value="C:nucleus"/>
    <property type="evidence" value="ECO:0007669"/>
    <property type="project" value="UniProtKB-SubCell"/>
</dbReference>
<dbReference type="CDD" id="cd16907">
    <property type="entry name" value="YEATS_YEATS2_like"/>
    <property type="match status" value="1"/>
</dbReference>
<evidence type="ECO:0000259" key="4">
    <source>
        <dbReference type="PROSITE" id="PS51037"/>
    </source>
</evidence>
<dbReference type="RefSeq" id="XP_026741989.1">
    <property type="nucleotide sequence ID" value="XM_026886188.1"/>
</dbReference>
<dbReference type="OrthoDB" id="1741717at2759"/>
<dbReference type="CTD" id="34172"/>
<sequence>MDLNEEYHDPDYPEAPVCIKEEPPSLSEEEKVAKIKEIIRREFLNELEIRENEVMLIDQRMTTSRRLLHRLRYALVSSYYQDQKLQLTNGQVQDEIALQTEPRARAEVSSMLRDGQRRLHPSVRKLLGKQTVDLDEIFKIRGPRNKTRKDYSAMLQKRNYTISADTTKTLRPDRKPDDLEIPEDPSTSRPKKIPRHLEPKPTNILTLDEVTRNKTKYRYRIVIGNTSKFAPPASRLDRSTHKWLLYVRGAPPRADLSRVLTAVSVRLHHSYAPHHTVHIDKPPYHVSRRGWGEFPAKIELHFALPERNRPATVEHTIKLDRNYTGLQMLGAETVVDVWLYSTPEMLPYQFKEDDQPEQLTQPEPIVEQKEPEVITEPIDNAVTHTDNWMEFFSKETTEVDVDEMIIKPIKKEKQEPDIEPAIDNNVIEKEPEMFSEVNIKTEKEWDPEYKVDTDIPNEILSQPTSPKKRIVKYIDPTTGKIYYLEMDRTLDLSKVQEIVINNTKTAKISPIKSNGLKNFRKKKGGVSLLKPEVKNMLKNTENNIKIKSNLAHIENDHCYLATPRRNDFSSVAIKKEKTLYDCLCLAMSRVNTVRAGVNYLIKKIPLISDLARDSDFVKNFPFVVETEEKYWKLDFAKRRNIEWSRAKLINRILSEHLTTTETIWRTKQILLYSRLHGYYPIRSESINNQPDPEWSTWNDLDNIHRTESIKELNPTEINTLSIFDASQFNRKNSESEVINLSDDEEVDVMSCVERARVKTEVVDDTGLTVLPVENDDDRLRFLFIERKCADIGIELRNEDVDNGYSYSAVHAVLLAALRSFAGELLRGALARALARDAPGTVWPGSSSSRCVISARDVFASATRNARARALSAADLAARKHTRQAL</sequence>
<dbReference type="Proteomes" id="UP000322000">
    <property type="component" value="Chromosome 21"/>
</dbReference>
<evidence type="ECO:0000313" key="5">
    <source>
        <dbReference type="Proteomes" id="UP000322000"/>
    </source>
</evidence>
<dbReference type="InterPro" id="IPR055127">
    <property type="entry name" value="YEATS2_3HBD"/>
</dbReference>
<comment type="subcellular location">
    <subcellularLocation>
        <location evidence="2">Nucleus</location>
    </subcellularLocation>
</comment>
<keyword evidence="1 2" id="KW-0539">Nucleus</keyword>
<evidence type="ECO:0000256" key="3">
    <source>
        <dbReference type="SAM" id="MobiDB-lite"/>
    </source>
</evidence>
<feature type="region of interest" description="Disordered" evidence="3">
    <location>
        <begin position="1"/>
        <end position="24"/>
    </location>
</feature>
<dbReference type="GeneID" id="113504087"/>
<gene>
    <name evidence="6" type="primary">LOC113504087</name>
</gene>
<dbReference type="PANTHER" id="PTHR23195">
    <property type="entry name" value="YEATS DOMAIN"/>
    <property type="match status" value="1"/>
</dbReference>
<organism evidence="5 6">
    <name type="scientific">Trichoplusia ni</name>
    <name type="common">Cabbage looper</name>
    <dbReference type="NCBI Taxonomy" id="7111"/>
    <lineage>
        <taxon>Eukaryota</taxon>
        <taxon>Metazoa</taxon>
        <taxon>Ecdysozoa</taxon>
        <taxon>Arthropoda</taxon>
        <taxon>Hexapoda</taxon>
        <taxon>Insecta</taxon>
        <taxon>Pterygota</taxon>
        <taxon>Neoptera</taxon>
        <taxon>Endopterygota</taxon>
        <taxon>Lepidoptera</taxon>
        <taxon>Glossata</taxon>
        <taxon>Ditrysia</taxon>
        <taxon>Noctuoidea</taxon>
        <taxon>Noctuidae</taxon>
        <taxon>Plusiinae</taxon>
        <taxon>Trichoplusia</taxon>
    </lineage>
</organism>
<keyword evidence="5" id="KW-1185">Reference proteome</keyword>
<protein>
    <submittedName>
        <fullName evidence="6">Uncharacterized protein LOC113504087</fullName>
    </submittedName>
</protein>
<dbReference type="InterPro" id="IPR005033">
    <property type="entry name" value="YEATS"/>
</dbReference>
<dbReference type="KEGG" id="tnl:113504087"/>
<dbReference type="AlphaFoldDB" id="A0A7E5WMS7"/>
<dbReference type="Pfam" id="PF03366">
    <property type="entry name" value="YEATS"/>
    <property type="match status" value="1"/>
</dbReference>
<dbReference type="InterPro" id="IPR055129">
    <property type="entry name" value="YEATS_dom"/>
</dbReference>
<evidence type="ECO:0000256" key="2">
    <source>
        <dbReference type="PROSITE-ProRule" id="PRU00376"/>
    </source>
</evidence>
<dbReference type="InterPro" id="IPR038704">
    <property type="entry name" value="YEAST_sf"/>
</dbReference>
<dbReference type="Pfam" id="PF22951">
    <property type="entry name" value="3HBD"/>
    <property type="match status" value="1"/>
</dbReference>
<dbReference type="InParanoid" id="A0A7E5WMS7"/>
<feature type="region of interest" description="Disordered" evidence="3">
    <location>
        <begin position="162"/>
        <end position="200"/>
    </location>
</feature>
<dbReference type="Gene3D" id="2.60.40.1970">
    <property type="entry name" value="YEATS domain"/>
    <property type="match status" value="1"/>
</dbReference>
<accession>A0A7E5WMS7</accession>
<dbReference type="FunCoup" id="A0A7E5WMS7">
    <property type="interactions" value="58"/>
</dbReference>
<dbReference type="PROSITE" id="PS51037">
    <property type="entry name" value="YEATS"/>
    <property type="match status" value="1"/>
</dbReference>
<evidence type="ECO:0000313" key="6">
    <source>
        <dbReference type="RefSeq" id="XP_026741989.1"/>
    </source>
</evidence>
<evidence type="ECO:0000256" key="1">
    <source>
        <dbReference type="ARBA" id="ARBA00023242"/>
    </source>
</evidence>